<reference evidence="2 3" key="1">
    <citation type="submission" date="2008-07" db="EMBL/GenBank/DDBJ databases">
        <authorList>
            <person name="Tandeau de Marsac N."/>
            <person name="Ferriera S."/>
            <person name="Johnson J."/>
            <person name="Kravitz S."/>
            <person name="Beeson K."/>
            <person name="Sutton G."/>
            <person name="Rogers Y.-H."/>
            <person name="Friedman R."/>
            <person name="Frazier M."/>
            <person name="Venter J.C."/>
        </authorList>
    </citation>
    <scope>NUCLEOTIDE SEQUENCE [LARGE SCALE GENOMIC DNA]</scope>
    <source>
        <strain evidence="2 3">PCC 7420</strain>
    </source>
</reference>
<dbReference type="RefSeq" id="WP_006097786.1">
    <property type="nucleotide sequence ID" value="NZ_DS989841.1"/>
</dbReference>
<dbReference type="AlphaFoldDB" id="B4VHL3"/>
<proteinExistence type="predicted"/>
<evidence type="ECO:0008006" key="4">
    <source>
        <dbReference type="Google" id="ProtNLM"/>
    </source>
</evidence>
<keyword evidence="3" id="KW-1185">Reference proteome</keyword>
<evidence type="ECO:0000313" key="2">
    <source>
        <dbReference type="EMBL" id="EDX78338.1"/>
    </source>
</evidence>
<evidence type="ECO:0000256" key="1">
    <source>
        <dbReference type="SAM" id="Phobius"/>
    </source>
</evidence>
<name>B4VHL3_9CYAN</name>
<dbReference type="PANTHER" id="PTHR30273">
    <property type="entry name" value="PERIPLASMIC SIGNAL SENSOR AND SIGMA FACTOR ACTIVATOR FECR-RELATED"/>
    <property type="match status" value="1"/>
</dbReference>
<dbReference type="OrthoDB" id="463972at2"/>
<dbReference type="HOGENOM" id="CLU_113197_0_0_3"/>
<keyword evidence="1" id="KW-0472">Membrane</keyword>
<sequence>MNSNFDAHNCSGQKAARDMDSLQRDRFELISAYIDGEVTAAERYQVQDWLANDANSQRLYARLMKLRQGLHQLPVPATQVTTQETANQVFSRIDRRRIRNTMVWGSAAIAAMFVSAFSGILPGSQFMPRLAQTPVTEEAAEPLMIAVNRPVIQIPKAKSASPENFIDSAIFNP</sequence>
<feature type="transmembrane region" description="Helical" evidence="1">
    <location>
        <begin position="102"/>
        <end position="121"/>
    </location>
</feature>
<accession>B4VHL3</accession>
<dbReference type="Proteomes" id="UP000003835">
    <property type="component" value="Unassembled WGS sequence"/>
</dbReference>
<dbReference type="STRING" id="118168.MC7420_6991"/>
<dbReference type="eggNOG" id="COG5662">
    <property type="taxonomic scope" value="Bacteria"/>
</dbReference>
<keyword evidence="1" id="KW-0812">Transmembrane</keyword>
<evidence type="ECO:0000313" key="3">
    <source>
        <dbReference type="Proteomes" id="UP000003835"/>
    </source>
</evidence>
<dbReference type="InterPro" id="IPR012373">
    <property type="entry name" value="Ferrdict_sens_TM"/>
</dbReference>
<gene>
    <name evidence="2" type="ORF">MC7420_6991</name>
</gene>
<dbReference type="GO" id="GO:0016989">
    <property type="term" value="F:sigma factor antagonist activity"/>
    <property type="evidence" value="ECO:0007669"/>
    <property type="project" value="TreeGrafter"/>
</dbReference>
<dbReference type="EMBL" id="DS989841">
    <property type="protein sequence ID" value="EDX78338.1"/>
    <property type="molecule type" value="Genomic_DNA"/>
</dbReference>
<keyword evidence="1" id="KW-1133">Transmembrane helix</keyword>
<organism evidence="2 3">
    <name type="scientific">Coleofasciculus chthonoplastes PCC 7420</name>
    <dbReference type="NCBI Taxonomy" id="118168"/>
    <lineage>
        <taxon>Bacteria</taxon>
        <taxon>Bacillati</taxon>
        <taxon>Cyanobacteriota</taxon>
        <taxon>Cyanophyceae</taxon>
        <taxon>Coleofasciculales</taxon>
        <taxon>Coleofasciculaceae</taxon>
        <taxon>Coleofasciculus</taxon>
    </lineage>
</organism>
<dbReference type="PANTHER" id="PTHR30273:SF2">
    <property type="entry name" value="PROTEIN FECR"/>
    <property type="match status" value="1"/>
</dbReference>
<protein>
    <recommendedName>
        <fullName evidence="4">Zinc-finger domain-containing protein</fullName>
    </recommendedName>
</protein>